<name>A0A6J6XJN2_9ZZZZ</name>
<dbReference type="EMBL" id="CAFBON010000219">
    <property type="protein sequence ID" value="CAB5002353.1"/>
    <property type="molecule type" value="Genomic_DNA"/>
</dbReference>
<dbReference type="EMBL" id="CAFAAJ010000034">
    <property type="protein sequence ID" value="CAB4797441.1"/>
    <property type="molecule type" value="Genomic_DNA"/>
</dbReference>
<dbReference type="AlphaFoldDB" id="A0A6J6XJN2"/>
<evidence type="ECO:0000313" key="1">
    <source>
        <dbReference type="EMBL" id="CAB4797441.1"/>
    </source>
</evidence>
<evidence type="ECO:0000313" key="2">
    <source>
        <dbReference type="EMBL" id="CAB5002353.1"/>
    </source>
</evidence>
<proteinExistence type="predicted"/>
<reference evidence="1" key="1">
    <citation type="submission" date="2020-05" db="EMBL/GenBank/DDBJ databases">
        <authorList>
            <person name="Chiriac C."/>
            <person name="Salcher M."/>
            <person name="Ghai R."/>
            <person name="Kavagutti S V."/>
        </authorList>
    </citation>
    <scope>NUCLEOTIDE SEQUENCE</scope>
</reference>
<gene>
    <name evidence="1" type="ORF">UFOPK3001_00728</name>
    <name evidence="2" type="ORF">UFOPK3954_01809</name>
</gene>
<sequence length="102" mass="11123">MERRAAHELDIEGTLPDRAQRALADRSERLHEEIVEGLSPFVARPELCGLAAKRIVGQLLHGGLKSVDLGHQPSQRFDFLAFTGSEDAIEDSHAVVDPTGTP</sequence>
<accession>A0A6J6XJN2</accession>
<organism evidence="1">
    <name type="scientific">freshwater metagenome</name>
    <dbReference type="NCBI Taxonomy" id="449393"/>
    <lineage>
        <taxon>unclassified sequences</taxon>
        <taxon>metagenomes</taxon>
        <taxon>ecological metagenomes</taxon>
    </lineage>
</organism>
<protein>
    <submittedName>
        <fullName evidence="1">Unannotated protein</fullName>
    </submittedName>
</protein>